<dbReference type="Gene3D" id="3.40.50.150">
    <property type="entry name" value="Vaccinia Virus protein VP39"/>
    <property type="match status" value="1"/>
</dbReference>
<dbReference type="GO" id="GO:0008757">
    <property type="term" value="F:S-adenosylmethionine-dependent methyltransferase activity"/>
    <property type="evidence" value="ECO:0007669"/>
    <property type="project" value="InterPro"/>
</dbReference>
<dbReference type="Pfam" id="PF08241">
    <property type="entry name" value="Methyltransf_11"/>
    <property type="match status" value="1"/>
</dbReference>
<keyword evidence="3" id="KW-1185">Reference proteome</keyword>
<dbReference type="GO" id="GO:0032259">
    <property type="term" value="P:methylation"/>
    <property type="evidence" value="ECO:0007669"/>
    <property type="project" value="UniProtKB-KW"/>
</dbReference>
<dbReference type="CDD" id="cd02440">
    <property type="entry name" value="AdoMet_MTases"/>
    <property type="match status" value="1"/>
</dbReference>
<sequence length="249" mass="27181">MSNHFPDHFSALAEGYARHRPGYPAALFDWLAARAPGRALAWDCATGSGQAALGLAGHFDRVVATDASADQLRRAAAHPRVHYAAAAAEAAPLAGGALDLVTVAQAAHWFDLDRFYAEARRVLRPGGVLALWTYDLLAIDPAVDAVFGRFYRDAVGPWWPPERHHVETGYRELPFPFPELAPPALEMTAEWRLADLLGYLGTWSAVKRCREATGRDPVAGVAGPLREAWGEPETPRPVRWPLHLRVGVA</sequence>
<feature type="domain" description="Methyltransferase type 11" evidence="1">
    <location>
        <begin position="43"/>
        <end position="130"/>
    </location>
</feature>
<reference evidence="2 3" key="1">
    <citation type="submission" date="2018-07" db="EMBL/GenBank/DDBJ databases">
        <title>Genomic Encyclopedia of Type Strains, Phase IV (KMG-IV): sequencing the most valuable type-strain genomes for metagenomic binning, comparative biology and taxonomic classification.</title>
        <authorList>
            <person name="Goeker M."/>
        </authorList>
    </citation>
    <scope>NUCLEOTIDE SEQUENCE [LARGE SCALE GENOMIC DNA]</scope>
    <source>
        <strain evidence="2 3">DSM 26407</strain>
    </source>
</reference>
<dbReference type="AlphaFoldDB" id="A0A369C9H7"/>
<dbReference type="OrthoDB" id="9797252at2"/>
<proteinExistence type="predicted"/>
<gene>
    <name evidence="2" type="ORF">DFQ59_1053</name>
</gene>
<dbReference type="InterPro" id="IPR029063">
    <property type="entry name" value="SAM-dependent_MTases_sf"/>
</dbReference>
<dbReference type="SUPFAM" id="SSF53335">
    <property type="entry name" value="S-adenosyl-L-methionine-dependent methyltransferases"/>
    <property type="match status" value="1"/>
</dbReference>
<comment type="caution">
    <text evidence="2">The sequence shown here is derived from an EMBL/GenBank/DDBJ whole genome shotgun (WGS) entry which is preliminary data.</text>
</comment>
<organism evidence="2 3">
    <name type="scientific">Thioalbus denitrificans</name>
    <dbReference type="NCBI Taxonomy" id="547122"/>
    <lineage>
        <taxon>Bacteria</taxon>
        <taxon>Pseudomonadati</taxon>
        <taxon>Pseudomonadota</taxon>
        <taxon>Gammaproteobacteria</taxon>
        <taxon>Chromatiales</taxon>
        <taxon>Ectothiorhodospiraceae</taxon>
        <taxon>Thioalbus</taxon>
    </lineage>
</organism>
<dbReference type="PANTHER" id="PTHR45180:SF1">
    <property type="entry name" value="OS01G0307686 PROTEIN"/>
    <property type="match status" value="1"/>
</dbReference>
<dbReference type="InterPro" id="IPR013216">
    <property type="entry name" value="Methyltransf_11"/>
</dbReference>
<evidence type="ECO:0000313" key="3">
    <source>
        <dbReference type="Proteomes" id="UP000252707"/>
    </source>
</evidence>
<evidence type="ECO:0000259" key="1">
    <source>
        <dbReference type="Pfam" id="PF08241"/>
    </source>
</evidence>
<dbReference type="EMBL" id="QPJY01000005">
    <property type="protein sequence ID" value="RCX30171.1"/>
    <property type="molecule type" value="Genomic_DNA"/>
</dbReference>
<accession>A0A369C9H7</accession>
<dbReference type="Proteomes" id="UP000252707">
    <property type="component" value="Unassembled WGS sequence"/>
</dbReference>
<protein>
    <submittedName>
        <fullName evidence="2">Methyltransferase family protein</fullName>
    </submittedName>
</protein>
<evidence type="ECO:0000313" key="2">
    <source>
        <dbReference type="EMBL" id="RCX30171.1"/>
    </source>
</evidence>
<dbReference type="RefSeq" id="WP_114279791.1">
    <property type="nucleotide sequence ID" value="NZ_QPJY01000005.1"/>
</dbReference>
<keyword evidence="2" id="KW-0489">Methyltransferase</keyword>
<name>A0A369C9H7_9GAMM</name>
<dbReference type="PANTHER" id="PTHR45180">
    <property type="entry name" value="OS01G0307686 PROTEIN"/>
    <property type="match status" value="1"/>
</dbReference>
<keyword evidence="2" id="KW-0808">Transferase</keyword>